<dbReference type="PANTHER" id="PTHR28127:SF1">
    <property type="entry name" value="RIBOSOME ASSEMBLY PROTEIN 3"/>
    <property type="match status" value="1"/>
</dbReference>
<evidence type="ECO:0000313" key="11">
    <source>
        <dbReference type="Proteomes" id="UP000298493"/>
    </source>
</evidence>
<comment type="function">
    <text evidence="1">Required for efficient biogenesis of the 60S ribosomal subunit.</text>
</comment>
<proteinExistence type="inferred from homology"/>
<dbReference type="GO" id="GO:0000027">
    <property type="term" value="P:ribosomal large subunit assembly"/>
    <property type="evidence" value="ECO:0007669"/>
    <property type="project" value="TreeGrafter"/>
</dbReference>
<evidence type="ECO:0000256" key="8">
    <source>
        <dbReference type="SAM" id="MobiDB-lite"/>
    </source>
</evidence>
<keyword evidence="7" id="KW-0687">Ribonucleoprotein</keyword>
<reference evidence="10 11" key="1">
    <citation type="submission" date="2019-04" db="EMBL/GenBank/DDBJ databases">
        <title>High contiguity whole genome sequence and gene annotation resource for two Venturia nashicola isolates.</title>
        <authorList>
            <person name="Prokchorchik M."/>
            <person name="Won K."/>
            <person name="Lee Y."/>
            <person name="Choi E.D."/>
            <person name="Segonzac C."/>
            <person name="Sohn K.H."/>
        </authorList>
    </citation>
    <scope>NUCLEOTIDE SEQUENCE [LARGE SCALE GENOMIC DNA]</scope>
    <source>
        <strain evidence="10 11">PRI2</strain>
    </source>
</reference>
<dbReference type="EMBL" id="SNSC02000023">
    <property type="protein sequence ID" value="TID14421.1"/>
    <property type="molecule type" value="Genomic_DNA"/>
</dbReference>
<evidence type="ECO:0000256" key="2">
    <source>
        <dbReference type="ARBA" id="ARBA00004604"/>
    </source>
</evidence>
<keyword evidence="5" id="KW-0690">Ribosome biogenesis</keyword>
<dbReference type="PANTHER" id="PTHR28127">
    <property type="entry name" value="RIBOSOME ASSEMBLY PROTEIN 3"/>
    <property type="match status" value="1"/>
</dbReference>
<comment type="similarity">
    <text evidence="3">Belongs to the RSA3 family.</text>
</comment>
<gene>
    <name evidence="10" type="ORF">E6O75_ATG09500</name>
</gene>
<protein>
    <recommendedName>
        <fullName evidence="4">Ribosome assembly protein 3</fullName>
    </recommendedName>
</protein>
<evidence type="ECO:0000256" key="7">
    <source>
        <dbReference type="ARBA" id="ARBA00023274"/>
    </source>
</evidence>
<comment type="subcellular location">
    <subcellularLocation>
        <location evidence="2">Nucleus</location>
        <location evidence="2">Nucleolus</location>
    </subcellularLocation>
</comment>
<evidence type="ECO:0000256" key="3">
    <source>
        <dbReference type="ARBA" id="ARBA00006256"/>
    </source>
</evidence>
<evidence type="ECO:0000256" key="4">
    <source>
        <dbReference type="ARBA" id="ARBA00015339"/>
    </source>
</evidence>
<name>A0A4Z1NGG9_9PEZI</name>
<evidence type="ECO:0000259" key="9">
    <source>
        <dbReference type="Pfam" id="PF14615"/>
    </source>
</evidence>
<evidence type="ECO:0000313" key="10">
    <source>
        <dbReference type="EMBL" id="TID14421.1"/>
    </source>
</evidence>
<comment type="caution">
    <text evidence="10">The sequence shown here is derived from an EMBL/GenBank/DDBJ whole genome shotgun (WGS) entry which is preliminary data.</text>
</comment>
<dbReference type="OrthoDB" id="69550at2759"/>
<dbReference type="Pfam" id="PF14615">
    <property type="entry name" value="Rsa3"/>
    <property type="match status" value="1"/>
</dbReference>
<keyword evidence="6" id="KW-0539">Nucleus</keyword>
<feature type="compositionally biased region" description="Low complexity" evidence="8">
    <location>
        <begin position="21"/>
        <end position="37"/>
    </location>
</feature>
<evidence type="ECO:0000256" key="1">
    <source>
        <dbReference type="ARBA" id="ARBA00003035"/>
    </source>
</evidence>
<feature type="compositionally biased region" description="Basic and acidic residues" evidence="8">
    <location>
        <begin position="42"/>
        <end position="90"/>
    </location>
</feature>
<dbReference type="STRING" id="86259.A0A4Z1NGG9"/>
<dbReference type="GO" id="GO:0005730">
    <property type="term" value="C:nucleolus"/>
    <property type="evidence" value="ECO:0007669"/>
    <property type="project" value="UniProtKB-SubCell"/>
</dbReference>
<feature type="domain" description="Ribosome-assembly protein 3 C-terminal" evidence="9">
    <location>
        <begin position="104"/>
        <end position="149"/>
    </location>
</feature>
<dbReference type="GO" id="GO:0030687">
    <property type="term" value="C:preribosome, large subunit precursor"/>
    <property type="evidence" value="ECO:0007669"/>
    <property type="project" value="TreeGrafter"/>
</dbReference>
<evidence type="ECO:0000256" key="5">
    <source>
        <dbReference type="ARBA" id="ARBA00022517"/>
    </source>
</evidence>
<dbReference type="InterPro" id="IPR028217">
    <property type="entry name" value="Rsa3_C"/>
</dbReference>
<keyword evidence="11" id="KW-1185">Reference proteome</keyword>
<feature type="compositionally biased region" description="Basic residues" evidence="8">
    <location>
        <begin position="11"/>
        <end position="20"/>
    </location>
</feature>
<feature type="region of interest" description="Disordered" evidence="8">
    <location>
        <begin position="1"/>
        <end position="103"/>
    </location>
</feature>
<dbReference type="InterPro" id="IPR051898">
    <property type="entry name" value="Ribosome_Assembly_3"/>
</dbReference>
<sequence>MAPAKSQGGKPAKRKRRTKARTQVSSSESSDTSSSSESESEVEIKNKVSKEKEAKKVVGVEAGEEKEAKKVVEVEAGKETSDGESDKSEPENPAEPEPEPKITFSAWYLRQVAKELEEDLDKVRSAGDFSNSSLPVLIHALQQGASTFTDGEKKRIIAAT</sequence>
<accession>A0A4Z1NGG9</accession>
<dbReference type="Proteomes" id="UP000298493">
    <property type="component" value="Unassembled WGS sequence"/>
</dbReference>
<organism evidence="10 11">
    <name type="scientific">Venturia nashicola</name>
    <dbReference type="NCBI Taxonomy" id="86259"/>
    <lineage>
        <taxon>Eukaryota</taxon>
        <taxon>Fungi</taxon>
        <taxon>Dikarya</taxon>
        <taxon>Ascomycota</taxon>
        <taxon>Pezizomycotina</taxon>
        <taxon>Dothideomycetes</taxon>
        <taxon>Pleosporomycetidae</taxon>
        <taxon>Venturiales</taxon>
        <taxon>Venturiaceae</taxon>
        <taxon>Venturia</taxon>
    </lineage>
</organism>
<dbReference type="AlphaFoldDB" id="A0A4Z1NGG9"/>
<evidence type="ECO:0000256" key="6">
    <source>
        <dbReference type="ARBA" id="ARBA00023242"/>
    </source>
</evidence>